<dbReference type="GO" id="GO:0010274">
    <property type="term" value="P:hydrotropism"/>
    <property type="evidence" value="ECO:0007669"/>
    <property type="project" value="InterPro"/>
</dbReference>
<dbReference type="Proteomes" id="UP000250321">
    <property type="component" value="Unassembled WGS sequence"/>
</dbReference>
<gene>
    <name evidence="2" type="ORF">Pyn_31935</name>
</gene>
<feature type="region of interest" description="Disordered" evidence="1">
    <location>
        <begin position="44"/>
        <end position="78"/>
    </location>
</feature>
<proteinExistence type="predicted"/>
<keyword evidence="3" id="KW-1185">Reference proteome</keyword>
<dbReference type="OrthoDB" id="774785at2759"/>
<organism evidence="2 3">
    <name type="scientific">Prunus yedoensis var. nudiflora</name>
    <dbReference type="NCBI Taxonomy" id="2094558"/>
    <lineage>
        <taxon>Eukaryota</taxon>
        <taxon>Viridiplantae</taxon>
        <taxon>Streptophyta</taxon>
        <taxon>Embryophyta</taxon>
        <taxon>Tracheophyta</taxon>
        <taxon>Spermatophyta</taxon>
        <taxon>Magnoliopsida</taxon>
        <taxon>eudicotyledons</taxon>
        <taxon>Gunneridae</taxon>
        <taxon>Pentapetalae</taxon>
        <taxon>rosids</taxon>
        <taxon>fabids</taxon>
        <taxon>Rosales</taxon>
        <taxon>Rosaceae</taxon>
        <taxon>Amygdaloideae</taxon>
        <taxon>Amygdaleae</taxon>
        <taxon>Prunus</taxon>
    </lineage>
</organism>
<dbReference type="Pfam" id="PF04759">
    <property type="entry name" value="DUF617"/>
    <property type="match status" value="1"/>
</dbReference>
<dbReference type="PANTHER" id="PTHR31276">
    <property type="match status" value="1"/>
</dbReference>
<name>A0A314UD12_PRUYE</name>
<dbReference type="STRING" id="2094558.A0A314UD12"/>
<dbReference type="NCBIfam" id="TIGR01570">
    <property type="entry name" value="A_thal_3588"/>
    <property type="match status" value="1"/>
</dbReference>
<dbReference type="InterPro" id="IPR006460">
    <property type="entry name" value="MIZ1-like_pln"/>
</dbReference>
<evidence type="ECO:0000256" key="1">
    <source>
        <dbReference type="SAM" id="MobiDB-lite"/>
    </source>
</evidence>
<evidence type="ECO:0000313" key="2">
    <source>
        <dbReference type="EMBL" id="PQM35385.1"/>
    </source>
</evidence>
<accession>A0A314UD12</accession>
<comment type="caution">
    <text evidence="2">The sequence shown here is derived from an EMBL/GenBank/DDBJ whole genome shotgun (WGS) entry which is preliminary data.</text>
</comment>
<protein>
    <submittedName>
        <fullName evidence="2">Protein MIZU-KUSSEI 1</fullName>
    </submittedName>
</protein>
<evidence type="ECO:0000313" key="3">
    <source>
        <dbReference type="Proteomes" id="UP000250321"/>
    </source>
</evidence>
<dbReference type="PANTHER" id="PTHR31276:SF6">
    <property type="entry name" value="PROTEIN MIZU-KUSSEI 1"/>
    <property type="match status" value="1"/>
</dbReference>
<dbReference type="AlphaFoldDB" id="A0A314UD12"/>
<sequence length="250" mass="27810">MTKIDALRRFIIPCFSPTKKTTHSAGTKKRLSTSLRDDLDDIDATASKTHDPRDQDSQSSSPTTENDAVSIIAPQQPRSSKSMVIGTIFGHRLGHVWFCIQHDRLSTKPTLLLELSIKTHQLVNEMRFGLVRVTLECDESGLSQLATCPLHSVPLWTVHCNGRQLGFAARRRASDKVKLMLKTMQSTTVGAGVMPTGYGLESESGQEVMYMRANYEHVVGSADSESFHLINPDQYPGQELSVFLLRSRHS</sequence>
<dbReference type="EMBL" id="PJQY01003682">
    <property type="protein sequence ID" value="PQM35385.1"/>
    <property type="molecule type" value="Genomic_DNA"/>
</dbReference>
<reference evidence="2 3" key="1">
    <citation type="submission" date="2018-02" db="EMBL/GenBank/DDBJ databases">
        <title>Draft genome of wild Prunus yedoensis var. nudiflora.</title>
        <authorList>
            <person name="Baek S."/>
            <person name="Kim J.-H."/>
            <person name="Choi K."/>
            <person name="Kim G.-B."/>
            <person name="Cho A."/>
            <person name="Jang H."/>
            <person name="Shin C.-H."/>
            <person name="Yu H.-J."/>
            <person name="Mun J.-H."/>
        </authorList>
    </citation>
    <scope>NUCLEOTIDE SEQUENCE [LARGE SCALE GENOMIC DNA]</scope>
    <source>
        <strain evidence="3">cv. Jeju island</strain>
        <tissue evidence="2">Leaf</tissue>
    </source>
</reference>